<accession>A0ABY4BH35</accession>
<dbReference type="PANTHER" id="PTHR47739:SF1">
    <property type="entry name" value="TRNA1(VAL) (ADENINE(37)-N6)-METHYLTRANSFERASE"/>
    <property type="match status" value="1"/>
</dbReference>
<name>A0ABY4BH35_9FLAO</name>
<dbReference type="RefSeq" id="WP_243576758.1">
    <property type="nucleotide sequence ID" value="NZ_CP094529.1"/>
</dbReference>
<dbReference type="PROSITE" id="PS00092">
    <property type="entry name" value="N6_MTASE"/>
    <property type="match status" value="1"/>
</dbReference>
<dbReference type="HAMAP" id="MF_01872">
    <property type="entry name" value="tRNA_methyltr_YfiC"/>
    <property type="match status" value="1"/>
</dbReference>
<evidence type="ECO:0000256" key="5">
    <source>
        <dbReference type="ARBA" id="ARBA00022694"/>
    </source>
</evidence>
<comment type="similarity">
    <text evidence="6">Belongs to the methyltransferase superfamily. tRNA (adenine-N(6)-)-methyltransferase family.</text>
</comment>
<dbReference type="SUPFAM" id="SSF53335">
    <property type="entry name" value="S-adenosyl-L-methionine-dependent methyltransferases"/>
    <property type="match status" value="1"/>
</dbReference>
<comment type="function">
    <text evidence="6">Specifically methylates the adenine in position 37 of tRNA(1)(Val) (anticodon cmo5UAC).</text>
</comment>
<evidence type="ECO:0000256" key="3">
    <source>
        <dbReference type="ARBA" id="ARBA00022679"/>
    </source>
</evidence>
<proteinExistence type="inferred from homology"/>
<keyword evidence="4 6" id="KW-0949">S-adenosyl-L-methionine</keyword>
<evidence type="ECO:0000256" key="1">
    <source>
        <dbReference type="ARBA" id="ARBA00022490"/>
    </source>
</evidence>
<dbReference type="Gene3D" id="3.40.50.150">
    <property type="entry name" value="Vaccinia Virus protein VP39"/>
    <property type="match status" value="1"/>
</dbReference>
<dbReference type="Pfam" id="PF05175">
    <property type="entry name" value="MTS"/>
    <property type="match status" value="1"/>
</dbReference>
<keyword evidence="3 6" id="KW-0808">Transferase</keyword>
<evidence type="ECO:0000256" key="4">
    <source>
        <dbReference type="ARBA" id="ARBA00022691"/>
    </source>
</evidence>
<dbReference type="Proteomes" id="UP000831068">
    <property type="component" value="Chromosome"/>
</dbReference>
<dbReference type="PRINTS" id="PR00507">
    <property type="entry name" value="N12N6MTFRASE"/>
</dbReference>
<dbReference type="CDD" id="cd02440">
    <property type="entry name" value="AdoMet_MTases"/>
    <property type="match status" value="1"/>
</dbReference>
<dbReference type="InterPro" id="IPR002052">
    <property type="entry name" value="DNA_methylase_N6_adenine_CS"/>
</dbReference>
<dbReference type="InterPro" id="IPR050210">
    <property type="entry name" value="tRNA_Adenine-N(6)_MTase"/>
</dbReference>
<dbReference type="InterPro" id="IPR029063">
    <property type="entry name" value="SAM-dependent_MTases_sf"/>
</dbReference>
<evidence type="ECO:0000259" key="7">
    <source>
        <dbReference type="Pfam" id="PF05175"/>
    </source>
</evidence>
<comment type="catalytic activity">
    <reaction evidence="6">
        <text>adenosine(37) in tRNA1(Val) + S-adenosyl-L-methionine = N(6)-methyladenosine(37) in tRNA1(Val) + S-adenosyl-L-homocysteine + H(+)</text>
        <dbReference type="Rhea" id="RHEA:43160"/>
        <dbReference type="Rhea" id="RHEA-COMP:10369"/>
        <dbReference type="Rhea" id="RHEA-COMP:10370"/>
        <dbReference type="ChEBI" id="CHEBI:15378"/>
        <dbReference type="ChEBI" id="CHEBI:57856"/>
        <dbReference type="ChEBI" id="CHEBI:59789"/>
        <dbReference type="ChEBI" id="CHEBI:74411"/>
        <dbReference type="ChEBI" id="CHEBI:74449"/>
        <dbReference type="EC" id="2.1.1.223"/>
    </reaction>
</comment>
<feature type="domain" description="Methyltransferase small" evidence="7">
    <location>
        <begin position="25"/>
        <end position="162"/>
    </location>
</feature>
<keyword evidence="1 6" id="KW-0963">Cytoplasm</keyword>
<dbReference type="EMBL" id="CP094529">
    <property type="protein sequence ID" value="UOE38482.1"/>
    <property type="molecule type" value="Genomic_DNA"/>
</dbReference>
<evidence type="ECO:0000256" key="6">
    <source>
        <dbReference type="HAMAP-Rule" id="MF_01872"/>
    </source>
</evidence>
<evidence type="ECO:0000313" key="8">
    <source>
        <dbReference type="EMBL" id="UOE38482.1"/>
    </source>
</evidence>
<dbReference type="GO" id="GO:0032259">
    <property type="term" value="P:methylation"/>
    <property type="evidence" value="ECO:0007669"/>
    <property type="project" value="UniProtKB-KW"/>
</dbReference>
<evidence type="ECO:0000313" key="9">
    <source>
        <dbReference type="Proteomes" id="UP000831068"/>
    </source>
</evidence>
<dbReference type="GO" id="GO:0008168">
    <property type="term" value="F:methyltransferase activity"/>
    <property type="evidence" value="ECO:0007669"/>
    <property type="project" value="UniProtKB-KW"/>
</dbReference>
<sequence>MKPFRFKEFEIAQSQHVFRVGTDGVLLGALANVNNASKVLEVGTGTGLISLMLAQRRINAEISGIDINEDAVLLTQINFKNSPFSERLKNTLQDFKSFKTEEKFDLIVSNPPYFEASESEKDKIARQTVELNFKQIITKSAEILNPEGILSVIIPEESGAHFIKTASENHLYLIRKINIRGIAHSKIKRLILEFSLKKQALTEFDFIIEESPRKYSDQYLELTKDFHVFEKKKPADFPTGLNTK</sequence>
<organism evidence="8 9">
    <name type="scientific">Chryseobacterium oryzae</name>
    <dbReference type="NCBI Taxonomy" id="2929799"/>
    <lineage>
        <taxon>Bacteria</taxon>
        <taxon>Pseudomonadati</taxon>
        <taxon>Bacteroidota</taxon>
        <taxon>Flavobacteriia</taxon>
        <taxon>Flavobacteriales</taxon>
        <taxon>Weeksellaceae</taxon>
        <taxon>Chryseobacterium group</taxon>
        <taxon>Chryseobacterium</taxon>
    </lineage>
</organism>
<reference evidence="8 9" key="1">
    <citation type="submission" date="2022-03" db="EMBL/GenBank/DDBJ databases">
        <title>Chryseobacterium sp. isolated from the Andong Sikhe.</title>
        <authorList>
            <person name="Won M."/>
            <person name="Kim S.-J."/>
            <person name="Kwon S.-W."/>
        </authorList>
    </citation>
    <scope>NUCLEOTIDE SEQUENCE [LARGE SCALE GENOMIC DNA]</scope>
    <source>
        <strain evidence="8 9">ADR-1</strain>
    </source>
</reference>
<dbReference type="PANTHER" id="PTHR47739">
    <property type="entry name" value="TRNA1(VAL) (ADENINE(37)-N6)-METHYLTRANSFERASE"/>
    <property type="match status" value="1"/>
</dbReference>
<evidence type="ECO:0000256" key="2">
    <source>
        <dbReference type="ARBA" id="ARBA00022603"/>
    </source>
</evidence>
<keyword evidence="9" id="KW-1185">Reference proteome</keyword>
<keyword evidence="5 6" id="KW-0819">tRNA processing</keyword>
<dbReference type="InterPro" id="IPR022882">
    <property type="entry name" value="tRNA_adenine-N6_MeTrfase"/>
</dbReference>
<keyword evidence="2 6" id="KW-0489">Methyltransferase</keyword>
<dbReference type="InterPro" id="IPR007848">
    <property type="entry name" value="Small_mtfrase_dom"/>
</dbReference>
<dbReference type="EC" id="2.1.1.223" evidence="6"/>
<protein>
    <recommendedName>
        <fullName evidence="6">tRNA1(Val) (adenine(37)-N6)-methyltransferase</fullName>
        <ecNumber evidence="6">2.1.1.223</ecNumber>
    </recommendedName>
    <alternativeName>
        <fullName evidence="6">tRNA m6A37 methyltransferase</fullName>
    </alternativeName>
</protein>
<comment type="subcellular location">
    <subcellularLocation>
        <location evidence="6">Cytoplasm</location>
    </subcellularLocation>
</comment>
<gene>
    <name evidence="8" type="ORF">MTP08_01495</name>
</gene>